<evidence type="ECO:0000259" key="3">
    <source>
        <dbReference type="Pfam" id="PF12969"/>
    </source>
</evidence>
<sequence>MCFLALLLFLPIVHTTGQPATPTAEPVPTKVSEPGRGLPAILTLATGERLAVDAFTLDGATGTLVIGTATRSIGRAELRDISFTGRQAATNELATGVADLKAWKERALKMLERFPDCSSILLLDEGEYTYRPDGTNVAKYRGVVYIAKDEALGQGDLTLGFDPNRERITVHHARCLDPDGRLHTLAPDQIKISKGSSDGVFFDQNQELSFSIPGVTVGAVIDYSYETETYNPFDRNFFQSFFFFQGDEPVGDSILRVRMPADKPLYYLAPNCPPDKARPAITKEGDTTVYTWTMTDMPPIIPEPYMPPRRDILPGVVFCLQKDWDYFFNRLRPMFEKRFQLTDLVKKKVDEIVEGARDIHEKIARLYLFCQKEIRYISIKGNLASNQVGHPAEETLKNRYGDCTDKGMLLATMLKHIGVEAYPVGIRTNTAGRAIRELPIFDANHCITQVRLDGRIFYLDSTATDYRYPYFRDDDHDTICDNPMKGELASVPLPPPEDNQTQIERMLTLRPDGTLEVDYRSTMNGTSEADSRYSIRNMKPEEYVREVKQAIAGLTADYELLVASHSDPLDFSGPFTVTSKYVLNRYAPRSGSYMVFEIPFFRMRFGEVSLEKRTYDIVYTTTKSRIENITINLPPGFTVKYLPPPLRIKSPYVEFEVTYDQKEGQILLRRTLAFPRRIIPVAEYASYKADLERIARASDERIFLEEERKGKEASR</sequence>
<organism evidence="4 5">
    <name type="scientific">Candidatus Ozemobacter sibiricus</name>
    <dbReference type="NCBI Taxonomy" id="2268124"/>
    <lineage>
        <taxon>Bacteria</taxon>
        <taxon>Candidatus Ozemobacteria</taxon>
        <taxon>Candidatus Ozemobacterales</taxon>
        <taxon>Candidatus Ozemobacteraceae</taxon>
        <taxon>Candidatus Ozemobacter</taxon>
    </lineage>
</organism>
<comment type="caution">
    <text evidence="4">The sequence shown here is derived from an EMBL/GenBank/DDBJ whole genome shotgun (WGS) entry which is preliminary data.</text>
</comment>
<feature type="domain" description="Transglutaminase-like" evidence="2">
    <location>
        <begin position="348"/>
        <end position="454"/>
    </location>
</feature>
<evidence type="ECO:0000256" key="1">
    <source>
        <dbReference type="SAM" id="SignalP"/>
    </source>
</evidence>
<dbReference type="EMBL" id="QOQW01000031">
    <property type="protein sequence ID" value="RCK77892.1"/>
    <property type="molecule type" value="Genomic_DNA"/>
</dbReference>
<evidence type="ECO:0000259" key="2">
    <source>
        <dbReference type="Pfam" id="PF01841"/>
    </source>
</evidence>
<dbReference type="Proteomes" id="UP000252355">
    <property type="component" value="Unassembled WGS sequence"/>
</dbReference>
<dbReference type="InterPro" id="IPR038765">
    <property type="entry name" value="Papain-like_cys_pep_sf"/>
</dbReference>
<dbReference type="SUPFAM" id="SSF54001">
    <property type="entry name" value="Cysteine proteinases"/>
    <property type="match status" value="1"/>
</dbReference>
<protein>
    <submittedName>
        <fullName evidence="4">Transglutaminase-like enzyme</fullName>
    </submittedName>
</protein>
<evidence type="ECO:0000313" key="5">
    <source>
        <dbReference type="Proteomes" id="UP000252355"/>
    </source>
</evidence>
<gene>
    <name evidence="4" type="ORF">OZSIB_2051</name>
</gene>
<proteinExistence type="predicted"/>
<dbReference type="Gene3D" id="3.10.620.30">
    <property type="match status" value="1"/>
</dbReference>
<dbReference type="InterPro" id="IPR024618">
    <property type="entry name" value="DUF3857"/>
</dbReference>
<name>A0A367ZKH1_9BACT</name>
<accession>A0A367ZKH1</accession>
<feature type="chain" id="PRO_5016761734" evidence="1">
    <location>
        <begin position="21"/>
        <end position="715"/>
    </location>
</feature>
<keyword evidence="1" id="KW-0732">Signal</keyword>
<dbReference type="AlphaFoldDB" id="A0A367ZKH1"/>
<reference evidence="4 5" key="1">
    <citation type="submission" date="2018-05" db="EMBL/GenBank/DDBJ databases">
        <title>A metagenomic window into the 2 km-deep terrestrial subsurface aquifer revealed taxonomically and functionally diverse microbial community comprising novel uncultured bacterial lineages.</title>
        <authorList>
            <person name="Kadnikov V.V."/>
            <person name="Mardanov A.V."/>
            <person name="Beletsky A.V."/>
            <person name="Banks D."/>
            <person name="Pimenov N.V."/>
            <person name="Frank Y.A."/>
            <person name="Karnachuk O.V."/>
            <person name="Ravin N.V."/>
        </authorList>
    </citation>
    <scope>NUCLEOTIDE SEQUENCE [LARGE SCALE GENOMIC DNA]</scope>
    <source>
        <strain evidence="4">BY5</strain>
    </source>
</reference>
<dbReference type="Gene3D" id="2.60.120.1130">
    <property type="match status" value="1"/>
</dbReference>
<feature type="domain" description="DUF3857" evidence="3">
    <location>
        <begin position="132"/>
        <end position="300"/>
    </location>
</feature>
<dbReference type="Pfam" id="PF01841">
    <property type="entry name" value="Transglut_core"/>
    <property type="match status" value="1"/>
</dbReference>
<dbReference type="Pfam" id="PF12969">
    <property type="entry name" value="DUF3857"/>
    <property type="match status" value="1"/>
</dbReference>
<feature type="signal peptide" evidence="1">
    <location>
        <begin position="1"/>
        <end position="20"/>
    </location>
</feature>
<dbReference type="InterPro" id="IPR002931">
    <property type="entry name" value="Transglutaminase-like"/>
</dbReference>
<dbReference type="Gene3D" id="2.60.40.3140">
    <property type="match status" value="1"/>
</dbReference>
<evidence type="ECO:0000313" key="4">
    <source>
        <dbReference type="EMBL" id="RCK77892.1"/>
    </source>
</evidence>